<evidence type="ECO:0000313" key="1">
    <source>
        <dbReference type="EMBL" id="JAT46748.1"/>
    </source>
</evidence>
<reference evidence="1" key="1">
    <citation type="submission" date="2015-07" db="EMBL/GenBank/DDBJ databases">
        <title>Transcriptome Assembly of Anthurium amnicola.</title>
        <authorList>
            <person name="Suzuki J."/>
        </authorList>
    </citation>
    <scope>NUCLEOTIDE SEQUENCE</scope>
</reference>
<gene>
    <name evidence="1" type="primary">PSHAa1818_1</name>
    <name evidence="1" type="ORF">g.37399</name>
</gene>
<dbReference type="PANTHER" id="PTHR34808:SF5">
    <property type="entry name" value="SMP DOMAIN-CONTAINING PROTEIN"/>
    <property type="match status" value="1"/>
</dbReference>
<proteinExistence type="predicted"/>
<dbReference type="EMBL" id="GDJX01021188">
    <property type="protein sequence ID" value="JAT46748.1"/>
    <property type="molecule type" value="Transcribed_RNA"/>
</dbReference>
<sequence>MAKRCFGCTIEAEPRTLRRGQLVTAREAAKDIVENKEAEEASTVFSEGRRPVVSIKTMEKQIERIDQLHDLVGINNMPTVVNNGSWNLSRTHFLFEEFPDGTKITEPFSAPLEKHLSEAQSQQ</sequence>
<dbReference type="AlphaFoldDB" id="A0A1D1XWJ8"/>
<name>A0A1D1XWJ8_9ARAE</name>
<dbReference type="PANTHER" id="PTHR34808">
    <property type="entry name" value="EXPRESSED PROTEIN"/>
    <property type="match status" value="1"/>
</dbReference>
<protein>
    <submittedName>
        <fullName evidence="1">UPF0352 protein PSHAa1818</fullName>
    </submittedName>
</protein>
<accession>A0A1D1XWJ8</accession>
<organism evidence="1">
    <name type="scientific">Anthurium amnicola</name>
    <dbReference type="NCBI Taxonomy" id="1678845"/>
    <lineage>
        <taxon>Eukaryota</taxon>
        <taxon>Viridiplantae</taxon>
        <taxon>Streptophyta</taxon>
        <taxon>Embryophyta</taxon>
        <taxon>Tracheophyta</taxon>
        <taxon>Spermatophyta</taxon>
        <taxon>Magnoliopsida</taxon>
        <taxon>Liliopsida</taxon>
        <taxon>Araceae</taxon>
        <taxon>Pothoideae</taxon>
        <taxon>Potheae</taxon>
        <taxon>Anthurium</taxon>
    </lineage>
</organism>